<evidence type="ECO:0000313" key="2">
    <source>
        <dbReference type="EMBL" id="PWD50233.1"/>
    </source>
</evidence>
<dbReference type="Proteomes" id="UP000245166">
    <property type="component" value="Unassembled WGS sequence"/>
</dbReference>
<feature type="compositionally biased region" description="Gly residues" evidence="1">
    <location>
        <begin position="187"/>
        <end position="199"/>
    </location>
</feature>
<dbReference type="AlphaFoldDB" id="A0A2U1ZTH5"/>
<evidence type="ECO:0000313" key="3">
    <source>
        <dbReference type="Proteomes" id="UP000245166"/>
    </source>
</evidence>
<sequence>MTGADDLAAGRLDVAGGERLTAEVGRVDLLARDRLDHLPQLGEGELGGQEGVGDRRVGDLRAQPGEGVVDDLGVVEGQRRQRLRGEPLHVLGALGASVLLGAHERPVDDRDDAVRARVRGVARAVEAAERVQLLEVGGVEAGGGAERVAGRLLQAAALAERTAGEGPEALVRLADAAHEREPEGQPRGLGGGCADGGSGAQREDHAGDGELQAHRTPPSGPTDSNSDGTSVRRT</sequence>
<protein>
    <submittedName>
        <fullName evidence="2">Uncharacterized protein</fullName>
    </submittedName>
</protein>
<organism evidence="2 3">
    <name type="scientific">Serinibacter arcticus</name>
    <dbReference type="NCBI Taxonomy" id="1655435"/>
    <lineage>
        <taxon>Bacteria</taxon>
        <taxon>Bacillati</taxon>
        <taxon>Actinomycetota</taxon>
        <taxon>Actinomycetes</taxon>
        <taxon>Micrococcales</taxon>
        <taxon>Beutenbergiaceae</taxon>
        <taxon>Serinibacter</taxon>
    </lineage>
</organism>
<feature type="region of interest" description="Disordered" evidence="1">
    <location>
        <begin position="178"/>
        <end position="234"/>
    </location>
</feature>
<keyword evidence="3" id="KW-1185">Reference proteome</keyword>
<feature type="compositionally biased region" description="Basic and acidic residues" evidence="1">
    <location>
        <begin position="201"/>
        <end position="213"/>
    </location>
</feature>
<reference evidence="2 3" key="1">
    <citation type="submission" date="2018-03" db="EMBL/GenBank/DDBJ databases">
        <title>Genome assembly of novel Miniimonas species PCH200.</title>
        <authorList>
            <person name="Thakur V."/>
            <person name="Kumar V."/>
            <person name="Singh D."/>
        </authorList>
    </citation>
    <scope>NUCLEOTIDE SEQUENCE [LARGE SCALE GENOMIC DNA]</scope>
    <source>
        <strain evidence="2 3">PCH200</strain>
    </source>
</reference>
<dbReference type="EMBL" id="PYHR01000002">
    <property type="protein sequence ID" value="PWD50233.1"/>
    <property type="molecule type" value="Genomic_DNA"/>
</dbReference>
<comment type="caution">
    <text evidence="2">The sequence shown here is derived from an EMBL/GenBank/DDBJ whole genome shotgun (WGS) entry which is preliminary data.</text>
</comment>
<accession>A0A2U1ZTH5</accession>
<evidence type="ECO:0000256" key="1">
    <source>
        <dbReference type="SAM" id="MobiDB-lite"/>
    </source>
</evidence>
<gene>
    <name evidence="2" type="ORF">C8046_05695</name>
</gene>
<proteinExistence type="predicted"/>
<feature type="compositionally biased region" description="Polar residues" evidence="1">
    <location>
        <begin position="221"/>
        <end position="234"/>
    </location>
</feature>
<name>A0A2U1ZTH5_9MICO</name>